<comment type="caution">
    <text evidence="1">The sequence shown here is derived from an EMBL/GenBank/DDBJ whole genome shotgun (WGS) entry which is preliminary data.</text>
</comment>
<dbReference type="AlphaFoldDB" id="A0A328ZF97"/>
<evidence type="ECO:0000313" key="1">
    <source>
        <dbReference type="EMBL" id="RAR81357.1"/>
    </source>
</evidence>
<evidence type="ECO:0008006" key="3">
    <source>
        <dbReference type="Google" id="ProtNLM"/>
    </source>
</evidence>
<reference evidence="1 2" key="1">
    <citation type="submission" date="2018-06" db="EMBL/GenBank/DDBJ databases">
        <title>Genomic Encyclopedia of Archaeal and Bacterial Type Strains, Phase II (KMG-II): from individual species to whole genera.</title>
        <authorList>
            <person name="Goeker M."/>
        </authorList>
    </citation>
    <scope>NUCLEOTIDE SEQUENCE [LARGE SCALE GENOMIC DNA]</scope>
    <source>
        <strain evidence="1 2">CFPB 3232</strain>
    </source>
</reference>
<keyword evidence="2" id="KW-1185">Reference proteome</keyword>
<sequence>MSARSRLTPQMAAYAEKFADSGDVRWMPYLMYFHPASHRSPVVNTDASGFRHAPQKGENLSVHGFDRSRPVRLIAGSSTVFGIGASSDHWTLASRLGENDHRAEPWLNFGGRSFNSTQELLLLVLNRHQLPPVREIVLFSGFNNLGLARLPGRLRGEHGAFFNCGEFFEALPPAKTPGLRGLGQRLFGTQPAGAEDDEAPPSLEAQVAYAAELTVRHLHIWNLIARELQARLTYVLQPLSGWVRSQGCTEEEALFAELDEVGRFTEVYGDILTSDVCHRYADALAAAMAPLDVRFINLSPELSKRLPPDQWQFVDRIHFTDEGHDIVARLLLELLH</sequence>
<gene>
    <name evidence="1" type="ORF">AX018_10206</name>
</gene>
<evidence type="ECO:0000313" key="2">
    <source>
        <dbReference type="Proteomes" id="UP000248856"/>
    </source>
</evidence>
<dbReference type="SUPFAM" id="SSF52266">
    <property type="entry name" value="SGNH hydrolase"/>
    <property type="match status" value="1"/>
</dbReference>
<dbReference type="EMBL" id="QLTA01000020">
    <property type="protein sequence ID" value="RAR81357.1"/>
    <property type="molecule type" value="Genomic_DNA"/>
</dbReference>
<dbReference type="Proteomes" id="UP000248856">
    <property type="component" value="Unassembled WGS sequence"/>
</dbReference>
<organism evidence="1 2">
    <name type="scientific">Paracidovorax anthurii</name>
    <dbReference type="NCBI Taxonomy" id="78229"/>
    <lineage>
        <taxon>Bacteria</taxon>
        <taxon>Pseudomonadati</taxon>
        <taxon>Pseudomonadota</taxon>
        <taxon>Betaproteobacteria</taxon>
        <taxon>Burkholderiales</taxon>
        <taxon>Comamonadaceae</taxon>
        <taxon>Paracidovorax</taxon>
    </lineage>
</organism>
<proteinExistence type="predicted"/>
<name>A0A328ZF97_9BURK</name>
<dbReference type="OrthoDB" id="6950575at2"/>
<dbReference type="Gene3D" id="3.40.50.1110">
    <property type="entry name" value="SGNH hydrolase"/>
    <property type="match status" value="1"/>
</dbReference>
<dbReference type="GO" id="GO:0016788">
    <property type="term" value="F:hydrolase activity, acting on ester bonds"/>
    <property type="evidence" value="ECO:0007669"/>
    <property type="project" value="UniProtKB-ARBA"/>
</dbReference>
<dbReference type="InterPro" id="IPR036514">
    <property type="entry name" value="SGNH_hydro_sf"/>
</dbReference>
<protein>
    <recommendedName>
        <fullName evidence="3">GDSL-like lipase/acylhydrolase family protein</fullName>
    </recommendedName>
</protein>
<accession>A0A328ZF97</accession>